<feature type="domain" description="Glycosyl transferase family 1" evidence="1">
    <location>
        <begin position="467"/>
        <end position="615"/>
    </location>
</feature>
<dbReference type="Pfam" id="PF00534">
    <property type="entry name" value="Glycos_transf_1"/>
    <property type="match status" value="1"/>
</dbReference>
<dbReference type="EC" id="2.4.-.-" evidence="4"/>
<dbReference type="GO" id="GO:0016757">
    <property type="term" value="F:glycosyltransferase activity"/>
    <property type="evidence" value="ECO:0007669"/>
    <property type="project" value="UniProtKB-KW"/>
</dbReference>
<sequence length="762" mass="89301">MDFDFTKEPGLIQLKPCLEEKMIPLMSIITPYYNAFKYFEQTFNCVINQTFPWFEWIIVDDGSTQDISLLLEYANSDSRIRIIHQSNKGQASARNKGIIEAASDIIVPLDADDLIIPTYLEYVYWGLKCHPEASWCYTDSLGFQEECYLWKKAFSSEKMKKENLLVCTAAIRKKDLMAVGGYDESNQHYDEDWKLWLELLAMGKYPIHLSVFGFWYRRTASGMGNQVRINRDLKNCSDSLVQQSAQKITKVIEAIEYPRQSSANLFSKPVCSNWTYKIPQITEKKHILMLLPWLEMGGADLFNLELVKKLNKSIYEITIITTVNSSNTWKQRFEEYVSDIFTLPDFLEISNYPEFITYIINSRQIDLIFLSNSYYGYYLMPWIRKEFFNIAIVDYIHMEEWYWRKGGFARTSGVMKNIIEKTYVCNERTRKILIKDFRKAPENVETVYIGVDKDLYNSVNIESGLVRKQFNLEEDRPIILFPCRMHPQKRPFMMLEIAKVLKKSEMRVAFVAVGDGPQLEEMISFIHENQLEDTVFFAGRQADMRPYYKDAAITLICSLKEGLALTAYESLSMGTPVITSDVGGQAELIDEKVGRVIPLMQDEATQLDSRLFLTEEILLYTDAINSILADREYYKILCYECRMRIEESFSTDIMIKKMEQEFLSLDLPAVSALRHKKSDELRKYSDIIDDYLEIYVEYEMAESKQEEIWAAREWYRNLYESNISCTNKLESANNQRIWKVVFKENKFLRKGFARIWNSLTKR</sequence>
<dbReference type="CDD" id="cd03801">
    <property type="entry name" value="GT4_PimA-like"/>
    <property type="match status" value="1"/>
</dbReference>
<feature type="domain" description="Glycosyltransferase subfamily 4-like N-terminal" evidence="3">
    <location>
        <begin position="296"/>
        <end position="454"/>
    </location>
</feature>
<comment type="caution">
    <text evidence="4">The sequence shown here is derived from an EMBL/GenBank/DDBJ whole genome shotgun (WGS) entry which is preliminary data.</text>
</comment>
<dbReference type="EMBL" id="ACIO01000022">
    <property type="protein sequence ID" value="EFD01439.1"/>
    <property type="molecule type" value="Genomic_DNA"/>
</dbReference>
<keyword evidence="4" id="KW-0328">Glycosyltransferase</keyword>
<dbReference type="Pfam" id="PF00535">
    <property type="entry name" value="Glycos_transf_2"/>
    <property type="match status" value="1"/>
</dbReference>
<dbReference type="HOGENOM" id="CLU_010422_0_0_9"/>
<feature type="domain" description="Glycosyltransferase 2-like" evidence="2">
    <location>
        <begin position="27"/>
        <end position="123"/>
    </location>
</feature>
<dbReference type="InterPro" id="IPR001173">
    <property type="entry name" value="Glyco_trans_2-like"/>
</dbReference>
<dbReference type="PANTHER" id="PTHR43685">
    <property type="entry name" value="GLYCOSYLTRANSFERASE"/>
    <property type="match status" value="1"/>
</dbReference>
<organism evidence="4 5">
    <name type="scientific">Hungatella hathewayi DSM 13479</name>
    <dbReference type="NCBI Taxonomy" id="566550"/>
    <lineage>
        <taxon>Bacteria</taxon>
        <taxon>Bacillati</taxon>
        <taxon>Bacillota</taxon>
        <taxon>Clostridia</taxon>
        <taxon>Lachnospirales</taxon>
        <taxon>Lachnospiraceae</taxon>
        <taxon>Hungatella</taxon>
    </lineage>
</organism>
<accession>D3A9T4</accession>
<dbReference type="Gene3D" id="3.40.50.2000">
    <property type="entry name" value="Glycogen Phosphorylase B"/>
    <property type="match status" value="2"/>
</dbReference>
<protein>
    <submittedName>
        <fullName evidence="4">Glycosyltransferase, group 1 family protein</fullName>
        <ecNumber evidence="4">2.4.-.-</ecNumber>
    </submittedName>
</protein>
<evidence type="ECO:0000313" key="5">
    <source>
        <dbReference type="Proteomes" id="UP000004968"/>
    </source>
</evidence>
<dbReference type="SUPFAM" id="SSF53756">
    <property type="entry name" value="UDP-Glycosyltransferase/glycogen phosphorylase"/>
    <property type="match status" value="1"/>
</dbReference>
<dbReference type="Proteomes" id="UP000004968">
    <property type="component" value="Unassembled WGS sequence"/>
</dbReference>
<keyword evidence="4" id="KW-0808">Transferase</keyword>
<dbReference type="RefSeq" id="WP_006770912.1">
    <property type="nucleotide sequence ID" value="NZ_GG667609.1"/>
</dbReference>
<evidence type="ECO:0000313" key="4">
    <source>
        <dbReference type="EMBL" id="EFD01439.1"/>
    </source>
</evidence>
<reference evidence="4 5" key="1">
    <citation type="submission" date="2010-01" db="EMBL/GenBank/DDBJ databases">
        <authorList>
            <person name="Weinstock G."/>
            <person name="Sodergren E."/>
            <person name="Clifton S."/>
            <person name="Fulton L."/>
            <person name="Fulton B."/>
            <person name="Courtney L."/>
            <person name="Fronick C."/>
            <person name="Harrison M."/>
            <person name="Strong C."/>
            <person name="Farmer C."/>
            <person name="Delahaunty K."/>
            <person name="Markovic C."/>
            <person name="Hall O."/>
            <person name="Minx P."/>
            <person name="Tomlinson C."/>
            <person name="Mitreva M."/>
            <person name="Nelson J."/>
            <person name="Hou S."/>
            <person name="Wollam A."/>
            <person name="Pepin K.H."/>
            <person name="Johnson M."/>
            <person name="Bhonagiri V."/>
            <person name="Nash W.E."/>
            <person name="Warren W."/>
            <person name="Chinwalla A."/>
            <person name="Mardis E.R."/>
            <person name="Wilson R.K."/>
        </authorList>
    </citation>
    <scope>NUCLEOTIDE SEQUENCE [LARGE SCALE GENOMIC DNA]</scope>
    <source>
        <strain evidence="4 5">DSM 13479</strain>
    </source>
</reference>
<dbReference type="SUPFAM" id="SSF53448">
    <property type="entry name" value="Nucleotide-diphospho-sugar transferases"/>
    <property type="match status" value="1"/>
</dbReference>
<dbReference type="Gene3D" id="3.90.550.10">
    <property type="entry name" value="Spore Coat Polysaccharide Biosynthesis Protein SpsA, Chain A"/>
    <property type="match status" value="1"/>
</dbReference>
<evidence type="ECO:0000259" key="3">
    <source>
        <dbReference type="Pfam" id="PF13439"/>
    </source>
</evidence>
<dbReference type="InterPro" id="IPR001296">
    <property type="entry name" value="Glyco_trans_1"/>
</dbReference>
<dbReference type="InterPro" id="IPR050834">
    <property type="entry name" value="Glycosyltransf_2"/>
</dbReference>
<evidence type="ECO:0000259" key="1">
    <source>
        <dbReference type="Pfam" id="PF00534"/>
    </source>
</evidence>
<dbReference type="InterPro" id="IPR028098">
    <property type="entry name" value="Glyco_trans_4-like_N"/>
</dbReference>
<name>D3A9T4_9FIRM</name>
<proteinExistence type="predicted"/>
<evidence type="ECO:0000259" key="2">
    <source>
        <dbReference type="Pfam" id="PF00535"/>
    </source>
</evidence>
<dbReference type="InterPro" id="IPR029044">
    <property type="entry name" value="Nucleotide-diphossugar_trans"/>
</dbReference>
<dbReference type="CDD" id="cd00761">
    <property type="entry name" value="Glyco_tranf_GTA_type"/>
    <property type="match status" value="1"/>
</dbReference>
<dbReference type="PANTHER" id="PTHR43685:SF2">
    <property type="entry name" value="GLYCOSYLTRANSFERASE 2-LIKE DOMAIN-CONTAINING PROTEIN"/>
    <property type="match status" value="1"/>
</dbReference>
<gene>
    <name evidence="4" type="ORF">CLOSTHATH_00355</name>
</gene>
<dbReference type="AlphaFoldDB" id="D3A9T4"/>
<dbReference type="GeneID" id="93147579"/>
<dbReference type="Pfam" id="PF13439">
    <property type="entry name" value="Glyco_transf_4"/>
    <property type="match status" value="1"/>
</dbReference>